<keyword evidence="3" id="KW-1185">Reference proteome</keyword>
<dbReference type="RefSeq" id="WP_125500858.1">
    <property type="nucleotide sequence ID" value="NZ_BMVZ01000008.1"/>
</dbReference>
<feature type="region of interest" description="Disordered" evidence="1">
    <location>
        <begin position="1"/>
        <end position="72"/>
    </location>
</feature>
<accession>A0ABX0YT21</accession>
<evidence type="ECO:0000313" key="3">
    <source>
        <dbReference type="Proteomes" id="UP000635996"/>
    </source>
</evidence>
<sequence length="72" mass="7450">MSEDGETLLCTDGDPWDGDARDGDPWDGDPWNGDPWDGGVDGAAAPEASVDAVRSGTDGEGVVLEDVSRSEV</sequence>
<organism evidence="2 3">
    <name type="scientific">Streptomyces thermoviolaceus subsp. thermoviolaceus</name>
    <dbReference type="NCBI Taxonomy" id="66860"/>
    <lineage>
        <taxon>Bacteria</taxon>
        <taxon>Bacillati</taxon>
        <taxon>Actinomycetota</taxon>
        <taxon>Actinomycetes</taxon>
        <taxon>Kitasatosporales</taxon>
        <taxon>Streptomycetaceae</taxon>
        <taxon>Streptomyces</taxon>
    </lineage>
</organism>
<proteinExistence type="predicted"/>
<gene>
    <name evidence="2" type="ORF">HCJ95_08245</name>
</gene>
<protein>
    <submittedName>
        <fullName evidence="2">Uncharacterized protein</fullName>
    </submittedName>
</protein>
<dbReference type="EMBL" id="JAATEL010000006">
    <property type="protein sequence ID" value="NJP14281.1"/>
    <property type="molecule type" value="Genomic_DNA"/>
</dbReference>
<evidence type="ECO:0000256" key="1">
    <source>
        <dbReference type="SAM" id="MobiDB-lite"/>
    </source>
</evidence>
<feature type="compositionally biased region" description="Low complexity" evidence="1">
    <location>
        <begin position="28"/>
        <end position="38"/>
    </location>
</feature>
<reference evidence="2 3" key="1">
    <citation type="submission" date="2020-03" db="EMBL/GenBank/DDBJ databases">
        <title>WGS of actinomycetes isolated from Thailand.</title>
        <authorList>
            <person name="Thawai C."/>
        </authorList>
    </citation>
    <scope>NUCLEOTIDE SEQUENCE [LARGE SCALE GENOMIC DNA]</scope>
    <source>
        <strain evidence="2 3">NBRC 13905</strain>
    </source>
</reference>
<dbReference type="Proteomes" id="UP000635996">
    <property type="component" value="Unassembled WGS sequence"/>
</dbReference>
<comment type="caution">
    <text evidence="2">The sequence shown here is derived from an EMBL/GenBank/DDBJ whole genome shotgun (WGS) entry which is preliminary data.</text>
</comment>
<name>A0ABX0YT21_STRTL</name>
<evidence type="ECO:0000313" key="2">
    <source>
        <dbReference type="EMBL" id="NJP14281.1"/>
    </source>
</evidence>